<dbReference type="Gene3D" id="1.20.1740.10">
    <property type="entry name" value="Amino acid/polyamine transporter I"/>
    <property type="match status" value="1"/>
</dbReference>
<evidence type="ECO:0000256" key="5">
    <source>
        <dbReference type="ARBA" id="ARBA00023136"/>
    </source>
</evidence>
<dbReference type="Proteomes" id="UP000073492">
    <property type="component" value="Unassembled WGS sequence"/>
</dbReference>
<comment type="caution">
    <text evidence="7">The sequence shown here is derived from an EMBL/GenBank/DDBJ whole genome shotgun (WGS) entry which is preliminary data.</text>
</comment>
<dbReference type="InterPro" id="IPR002293">
    <property type="entry name" value="AA/rel_permease1"/>
</dbReference>
<dbReference type="Pfam" id="PF13520">
    <property type="entry name" value="AA_permease_2"/>
    <property type="match status" value="1"/>
</dbReference>
<dbReference type="PANTHER" id="PTHR45649:SF5">
    <property type="entry name" value="GABA TRANSPORTER (EUROFUNG)-RELATED"/>
    <property type="match status" value="1"/>
</dbReference>
<keyword evidence="5 6" id="KW-0472">Membrane</keyword>
<dbReference type="OrthoDB" id="3257095at2759"/>
<feature type="transmembrane region" description="Helical" evidence="6">
    <location>
        <begin position="146"/>
        <end position="170"/>
    </location>
</feature>
<dbReference type="GO" id="GO:0016020">
    <property type="term" value="C:membrane"/>
    <property type="evidence" value="ECO:0007669"/>
    <property type="project" value="UniProtKB-SubCell"/>
</dbReference>
<protein>
    <recommendedName>
        <fullName evidence="9">Amino acid permease/ SLC12A domain-containing protein</fullName>
    </recommendedName>
</protein>
<feature type="transmembrane region" description="Helical" evidence="6">
    <location>
        <begin position="82"/>
        <end position="103"/>
    </location>
</feature>
<dbReference type="EMBL" id="LFZO01000485">
    <property type="protein sequence ID" value="KXT08154.1"/>
    <property type="molecule type" value="Genomic_DNA"/>
</dbReference>
<keyword evidence="8" id="KW-1185">Reference proteome</keyword>
<evidence type="ECO:0008006" key="9">
    <source>
        <dbReference type="Google" id="ProtNLM"/>
    </source>
</evidence>
<feature type="transmembrane region" description="Helical" evidence="6">
    <location>
        <begin position="56"/>
        <end position="76"/>
    </location>
</feature>
<feature type="transmembrane region" description="Helical" evidence="6">
    <location>
        <begin position="254"/>
        <end position="271"/>
    </location>
</feature>
<evidence type="ECO:0000313" key="8">
    <source>
        <dbReference type="Proteomes" id="UP000073492"/>
    </source>
</evidence>
<evidence type="ECO:0000256" key="6">
    <source>
        <dbReference type="SAM" id="Phobius"/>
    </source>
</evidence>
<gene>
    <name evidence="7" type="ORF">AC579_250</name>
</gene>
<dbReference type="PANTHER" id="PTHR45649">
    <property type="entry name" value="AMINO-ACID PERMEASE BAT1"/>
    <property type="match status" value="1"/>
</dbReference>
<feature type="transmembrane region" description="Helical" evidence="6">
    <location>
        <begin position="505"/>
        <end position="524"/>
    </location>
</feature>
<proteinExistence type="predicted"/>
<dbReference type="GO" id="GO:0022857">
    <property type="term" value="F:transmembrane transporter activity"/>
    <property type="evidence" value="ECO:0007669"/>
    <property type="project" value="InterPro"/>
</dbReference>
<feature type="transmembrane region" description="Helical" evidence="6">
    <location>
        <begin position="414"/>
        <end position="440"/>
    </location>
</feature>
<dbReference type="AlphaFoldDB" id="A0A139I0A0"/>
<organism evidence="7 8">
    <name type="scientific">Pseudocercospora musae</name>
    <dbReference type="NCBI Taxonomy" id="113226"/>
    <lineage>
        <taxon>Eukaryota</taxon>
        <taxon>Fungi</taxon>
        <taxon>Dikarya</taxon>
        <taxon>Ascomycota</taxon>
        <taxon>Pezizomycotina</taxon>
        <taxon>Dothideomycetes</taxon>
        <taxon>Dothideomycetidae</taxon>
        <taxon>Mycosphaerellales</taxon>
        <taxon>Mycosphaerellaceae</taxon>
        <taxon>Pseudocercospora</taxon>
    </lineage>
</organism>
<evidence type="ECO:0000256" key="2">
    <source>
        <dbReference type="ARBA" id="ARBA00022448"/>
    </source>
</evidence>
<sequence>MSANSEKFKQPIIEATASKGQHRAAASEFVTKVASIKASLRRPNAIPFILTSSQRIFTYASIFAFSFMYMACWEGVTLSMSFALYAGGPQIMVWGMLVAWIGAMAQAASLAEMASIQPIAGAQYHWTWAFAPAKPRRFLTWLQGHVTCFAYLSLMCSVAQLTSSIFLSLASFMHPMYEPASWHLVLVIYLLLTWQALMNIFAFKWVPLIEMICTVLQIALFIVYICIFATMGEKHSASYVWTFFQSTNGWGDDFVSWNVGLLSCVWLFIGFDSVIHMSEETRQSRQAVPKAMFWSIAANGMLAFALAVAIMFASGSLDDLVASDLPILVILQKVTGSANVTVALMAITVPIYVNCGMAGTGTVSRLTWAWARDGGLHPWFAKISPTLGVPIQAVVLPTVLVMLLALLNLGSSAAFGAIVALSSMAMYFSYFVAIACFFWARVQRAAELKMGSWDLVTSARRLILGTTSHTDYDIGLCRHMGEYAWIFVFLPWPNTLPVSASNLNYAGPIFLGCIGFACITWFAWARKNWPGLREEIIEFVLAAEKDD</sequence>
<comment type="subcellular location">
    <subcellularLocation>
        <location evidence="1">Membrane</location>
        <topology evidence="1">Multi-pass membrane protein</topology>
    </subcellularLocation>
</comment>
<keyword evidence="3 6" id="KW-0812">Transmembrane</keyword>
<accession>A0A139I0A0</accession>
<name>A0A139I0A0_9PEZI</name>
<feature type="transmembrane region" description="Helical" evidence="6">
    <location>
        <begin position="387"/>
        <end position="407"/>
    </location>
</feature>
<dbReference type="STRING" id="113226.A0A139I0A0"/>
<keyword evidence="2" id="KW-0813">Transport</keyword>
<feature type="transmembrane region" description="Helical" evidence="6">
    <location>
        <begin position="182"/>
        <end position="201"/>
    </location>
</feature>
<evidence type="ECO:0000256" key="3">
    <source>
        <dbReference type="ARBA" id="ARBA00022692"/>
    </source>
</evidence>
<keyword evidence="4 6" id="KW-1133">Transmembrane helix</keyword>
<feature type="transmembrane region" description="Helical" evidence="6">
    <location>
        <begin position="208"/>
        <end position="231"/>
    </location>
</feature>
<feature type="transmembrane region" description="Helical" evidence="6">
    <location>
        <begin position="292"/>
        <end position="313"/>
    </location>
</feature>
<evidence type="ECO:0000256" key="1">
    <source>
        <dbReference type="ARBA" id="ARBA00004141"/>
    </source>
</evidence>
<evidence type="ECO:0000256" key="4">
    <source>
        <dbReference type="ARBA" id="ARBA00022989"/>
    </source>
</evidence>
<evidence type="ECO:0000313" key="7">
    <source>
        <dbReference type="EMBL" id="KXT08154.1"/>
    </source>
</evidence>
<reference evidence="7 8" key="1">
    <citation type="submission" date="2015-07" db="EMBL/GenBank/DDBJ databases">
        <title>Comparative genomics of the Sigatoka disease complex on banana suggests a link between parallel evolutionary changes in Pseudocercospora fijiensis and Pseudocercospora eumusae and increased virulence on the banana host.</title>
        <authorList>
            <person name="Chang T.-C."/>
            <person name="Salvucci A."/>
            <person name="Crous P.W."/>
            <person name="Stergiopoulos I."/>
        </authorList>
    </citation>
    <scope>NUCLEOTIDE SEQUENCE [LARGE SCALE GENOMIC DNA]</scope>
    <source>
        <strain evidence="7 8">CBS 116634</strain>
    </source>
</reference>